<feature type="transmembrane region" description="Helical" evidence="6">
    <location>
        <begin position="461"/>
        <end position="480"/>
    </location>
</feature>
<feature type="domain" description="SLC26A/SulP transporter" evidence="7">
    <location>
        <begin position="107"/>
        <end position="494"/>
    </location>
</feature>
<feature type="transmembrane region" description="Helical" evidence="6">
    <location>
        <begin position="174"/>
        <end position="192"/>
    </location>
</feature>
<gene>
    <name evidence="8" type="ORF">TrVE_jg6196</name>
</gene>
<evidence type="ECO:0000259" key="7">
    <source>
        <dbReference type="Pfam" id="PF00916"/>
    </source>
</evidence>
<evidence type="ECO:0000256" key="5">
    <source>
        <dbReference type="SAM" id="MobiDB-lite"/>
    </source>
</evidence>
<dbReference type="EMBL" id="BRXX01000150">
    <property type="protein sequence ID" value="GMH94101.1"/>
    <property type="molecule type" value="Genomic_DNA"/>
</dbReference>
<feature type="compositionally biased region" description="Acidic residues" evidence="5">
    <location>
        <begin position="15"/>
        <end position="31"/>
    </location>
</feature>
<feature type="transmembrane region" description="Helical" evidence="6">
    <location>
        <begin position="492"/>
        <end position="517"/>
    </location>
</feature>
<dbReference type="Pfam" id="PF00916">
    <property type="entry name" value="Sulfate_transp"/>
    <property type="match status" value="1"/>
</dbReference>
<keyword evidence="3 6" id="KW-1133">Transmembrane helix</keyword>
<name>A0A9W7BPG0_9STRA</name>
<evidence type="ECO:0000313" key="8">
    <source>
        <dbReference type="EMBL" id="GMH94101.1"/>
    </source>
</evidence>
<dbReference type="GO" id="GO:0016020">
    <property type="term" value="C:membrane"/>
    <property type="evidence" value="ECO:0007669"/>
    <property type="project" value="UniProtKB-SubCell"/>
</dbReference>
<proteinExistence type="predicted"/>
<keyword evidence="9" id="KW-1185">Reference proteome</keyword>
<feature type="transmembrane region" description="Helical" evidence="6">
    <location>
        <begin position="300"/>
        <end position="320"/>
    </location>
</feature>
<dbReference type="InterPro" id="IPR052706">
    <property type="entry name" value="Membrane-Transporter-like"/>
</dbReference>
<feature type="transmembrane region" description="Helical" evidence="6">
    <location>
        <begin position="435"/>
        <end position="455"/>
    </location>
</feature>
<keyword evidence="4 6" id="KW-0472">Membrane</keyword>
<feature type="transmembrane region" description="Helical" evidence="6">
    <location>
        <begin position="276"/>
        <end position="293"/>
    </location>
</feature>
<dbReference type="PANTHER" id="PTHR43310">
    <property type="entry name" value="SULFATE TRANSPORTER YBAR-RELATED"/>
    <property type="match status" value="1"/>
</dbReference>
<accession>A0A9W7BPG0</accession>
<dbReference type="AlphaFoldDB" id="A0A9W7BPG0"/>
<evidence type="ECO:0000256" key="4">
    <source>
        <dbReference type="ARBA" id="ARBA00023136"/>
    </source>
</evidence>
<feature type="compositionally biased region" description="Gly residues" evidence="5">
    <location>
        <begin position="69"/>
        <end position="83"/>
    </location>
</feature>
<dbReference type="Proteomes" id="UP001165160">
    <property type="component" value="Unassembled WGS sequence"/>
</dbReference>
<feature type="region of interest" description="Disordered" evidence="5">
    <location>
        <begin position="1"/>
        <end position="94"/>
    </location>
</feature>
<feature type="compositionally biased region" description="Low complexity" evidence="5">
    <location>
        <begin position="32"/>
        <end position="45"/>
    </location>
</feature>
<comment type="subcellular location">
    <subcellularLocation>
        <location evidence="1">Membrane</location>
        <topology evidence="1">Multi-pass membrane protein</topology>
    </subcellularLocation>
</comment>
<keyword evidence="2 6" id="KW-0812">Transmembrane</keyword>
<feature type="transmembrane region" description="Helical" evidence="6">
    <location>
        <begin position="232"/>
        <end position="256"/>
    </location>
</feature>
<sequence>MAPHWLNPFSNYSQIDDDEGHADDGDNDGDPNSDNNPNNISISPNQVSFTTHPPTPARNKHPKNRLKVTGGGDNETQSEGGGATNKSGMSEEELLKKPRSERIALGLMYGLINAAVVLPVMMSFGTIIYHDAAYGPYLPTLIKLTVISSMVHQLCFSTFSSLPYSIGQVQDAGLIFLSAMASSLATTVKQHGYDDEHLLATATVGLSLCTAFLGLGLMTIGKCKLASVVQYLPTPVVGGYLAYIGFFCGQSGLALMGGVEINGLSEWSLLFTEKRMILILPGLLAGMLTYFMVLKLRHMAILPTCMATIILTFYFCLWATGMSCDDAREYGWIGKAEVAGPWYETWKYIQFDKVVWRALPAQVVTVVSMTVVVALSSCLDVAAIELELGKKLDYDHELKTVGLSNFVSGLTGGYSGSYIFSQTIFTLRSGVRDRYAGFTVALVEGIIVVLPFPIIAFIPRLFFGSLLIMICTDLMNEWLFEVRHKVTKAQYSVALLTFALIMFTGVEWGIFGGIALFQLVTRLGGCDEGDDSTHGASGSGKLEEGTAEEAQRILV</sequence>
<feature type="transmembrane region" description="Helical" evidence="6">
    <location>
        <begin position="103"/>
        <end position="129"/>
    </location>
</feature>
<comment type="caution">
    <text evidence="8">The sequence shown here is derived from an EMBL/GenBank/DDBJ whole genome shotgun (WGS) entry which is preliminary data.</text>
</comment>
<organism evidence="8 9">
    <name type="scientific">Triparma verrucosa</name>
    <dbReference type="NCBI Taxonomy" id="1606542"/>
    <lineage>
        <taxon>Eukaryota</taxon>
        <taxon>Sar</taxon>
        <taxon>Stramenopiles</taxon>
        <taxon>Ochrophyta</taxon>
        <taxon>Bolidophyceae</taxon>
        <taxon>Parmales</taxon>
        <taxon>Triparmaceae</taxon>
        <taxon>Triparma</taxon>
    </lineage>
</organism>
<evidence type="ECO:0000256" key="3">
    <source>
        <dbReference type="ARBA" id="ARBA00022989"/>
    </source>
</evidence>
<feature type="transmembrane region" description="Helical" evidence="6">
    <location>
        <begin position="198"/>
        <end position="220"/>
    </location>
</feature>
<dbReference type="InterPro" id="IPR011547">
    <property type="entry name" value="SLC26A/SulP_dom"/>
</dbReference>
<dbReference type="PANTHER" id="PTHR43310:SF2">
    <property type="entry name" value="SLC26A_SULP TRANSPORTER DOMAIN-CONTAINING PROTEIN"/>
    <property type="match status" value="1"/>
</dbReference>
<feature type="transmembrane region" description="Helical" evidence="6">
    <location>
        <begin position="363"/>
        <end position="384"/>
    </location>
</feature>
<evidence type="ECO:0000256" key="2">
    <source>
        <dbReference type="ARBA" id="ARBA00022692"/>
    </source>
</evidence>
<evidence type="ECO:0000313" key="9">
    <source>
        <dbReference type="Proteomes" id="UP001165160"/>
    </source>
</evidence>
<evidence type="ECO:0000256" key="6">
    <source>
        <dbReference type="SAM" id="Phobius"/>
    </source>
</evidence>
<protein>
    <recommendedName>
        <fullName evidence="7">SLC26A/SulP transporter domain-containing protein</fullName>
    </recommendedName>
</protein>
<reference evidence="9" key="1">
    <citation type="journal article" date="2023" name="Commun. Biol.">
        <title>Genome analysis of Parmales, the sister group of diatoms, reveals the evolutionary specialization of diatoms from phago-mixotrophs to photoautotrophs.</title>
        <authorList>
            <person name="Ban H."/>
            <person name="Sato S."/>
            <person name="Yoshikawa S."/>
            <person name="Yamada K."/>
            <person name="Nakamura Y."/>
            <person name="Ichinomiya M."/>
            <person name="Sato N."/>
            <person name="Blanc-Mathieu R."/>
            <person name="Endo H."/>
            <person name="Kuwata A."/>
            <person name="Ogata H."/>
        </authorList>
    </citation>
    <scope>NUCLEOTIDE SEQUENCE [LARGE SCALE GENOMIC DNA]</scope>
    <source>
        <strain evidence="9">NIES 3699</strain>
    </source>
</reference>
<evidence type="ECO:0000256" key="1">
    <source>
        <dbReference type="ARBA" id="ARBA00004141"/>
    </source>
</evidence>